<keyword evidence="1" id="KW-0472">Membrane</keyword>
<feature type="transmembrane region" description="Helical" evidence="1">
    <location>
        <begin position="179"/>
        <end position="198"/>
    </location>
</feature>
<dbReference type="Gene3D" id="1.10.3730.20">
    <property type="match status" value="1"/>
</dbReference>
<feature type="transmembrane region" description="Helical" evidence="1">
    <location>
        <begin position="117"/>
        <end position="134"/>
    </location>
</feature>
<evidence type="ECO:0000313" key="3">
    <source>
        <dbReference type="EMBL" id="KIC90747.1"/>
    </source>
</evidence>
<dbReference type="EMBL" id="JSVC01000045">
    <property type="protein sequence ID" value="KIC90747.1"/>
    <property type="molecule type" value="Genomic_DNA"/>
</dbReference>
<proteinExistence type="predicted"/>
<organism evidence="3 4">
    <name type="scientific">Flavihumibacter solisilvae</name>
    <dbReference type="NCBI Taxonomy" id="1349421"/>
    <lineage>
        <taxon>Bacteria</taxon>
        <taxon>Pseudomonadati</taxon>
        <taxon>Bacteroidota</taxon>
        <taxon>Chitinophagia</taxon>
        <taxon>Chitinophagales</taxon>
        <taxon>Chitinophagaceae</taxon>
        <taxon>Flavihumibacter</taxon>
    </lineage>
</organism>
<keyword evidence="4" id="KW-1185">Reference proteome</keyword>
<dbReference type="STRING" id="1349421.OI18_22930"/>
<dbReference type="PANTHER" id="PTHR22911:SF137">
    <property type="entry name" value="SOLUTE CARRIER FAMILY 35 MEMBER G2-RELATED"/>
    <property type="match status" value="1"/>
</dbReference>
<evidence type="ECO:0000313" key="4">
    <source>
        <dbReference type="Proteomes" id="UP000031408"/>
    </source>
</evidence>
<sequence>MILLVSVVLRIFSNPAANVFQKQLTARGYHPLLVNFLTYFLLSVVCIAIAVRTPFANLSAEWWMYSLQAGIAGACGNGFLVKALEKGELSVLGPINAYKSVVGMLVGIVLLREFPNAWGMLGMLLIIAGSYFVLDTMGERFSWGLFGRKEIQYRLWALILTAIEAIFIKRVIQLSSPEVGFLSWCWTGAFFSFWLAFLYGQKIGPGIRQIRPYDIKKFAWLVACIGIMQFSTNYVFKYMDVGYALALFQLSVIVSVFFGHRYFGEKDIRKKLVGAVIMLAGSVVIILLKNA</sequence>
<feature type="transmembrane region" description="Helical" evidence="1">
    <location>
        <begin position="218"/>
        <end position="236"/>
    </location>
</feature>
<dbReference type="AlphaFoldDB" id="A0A0C1KSS1"/>
<feature type="transmembrane region" description="Helical" evidence="1">
    <location>
        <begin position="63"/>
        <end position="84"/>
    </location>
</feature>
<dbReference type="RefSeq" id="WP_039144484.1">
    <property type="nucleotide sequence ID" value="NZ_JSVC01000045.1"/>
</dbReference>
<feature type="transmembrane region" description="Helical" evidence="1">
    <location>
        <begin position="91"/>
        <end position="111"/>
    </location>
</feature>
<feature type="transmembrane region" description="Helical" evidence="1">
    <location>
        <begin position="242"/>
        <end position="260"/>
    </location>
</feature>
<feature type="transmembrane region" description="Helical" evidence="1">
    <location>
        <begin position="32"/>
        <end position="51"/>
    </location>
</feature>
<feature type="domain" description="EamA" evidence="2">
    <location>
        <begin position="156"/>
        <end position="286"/>
    </location>
</feature>
<protein>
    <recommendedName>
        <fullName evidence="2">EamA domain-containing protein</fullName>
    </recommendedName>
</protein>
<dbReference type="GO" id="GO:0016020">
    <property type="term" value="C:membrane"/>
    <property type="evidence" value="ECO:0007669"/>
    <property type="project" value="InterPro"/>
</dbReference>
<gene>
    <name evidence="3" type="ORF">OI18_22930</name>
</gene>
<keyword evidence="1" id="KW-1133">Transmembrane helix</keyword>
<feature type="domain" description="EamA" evidence="2">
    <location>
        <begin position="17"/>
        <end position="134"/>
    </location>
</feature>
<comment type="caution">
    <text evidence="3">The sequence shown here is derived from an EMBL/GenBank/DDBJ whole genome shotgun (WGS) entry which is preliminary data.</text>
</comment>
<dbReference type="Pfam" id="PF00892">
    <property type="entry name" value="EamA"/>
    <property type="match status" value="2"/>
</dbReference>
<reference evidence="3 4" key="1">
    <citation type="submission" date="2014-11" db="EMBL/GenBank/DDBJ databases">
        <title>Genome sequence of Flavihumibacter solisilvae 3-3.</title>
        <authorList>
            <person name="Zhou G."/>
            <person name="Li M."/>
            <person name="Wang G."/>
        </authorList>
    </citation>
    <scope>NUCLEOTIDE SEQUENCE [LARGE SCALE GENOMIC DNA]</scope>
    <source>
        <strain evidence="3 4">3-3</strain>
    </source>
</reference>
<dbReference type="OrthoDB" id="9795255at2"/>
<evidence type="ECO:0000259" key="2">
    <source>
        <dbReference type="Pfam" id="PF00892"/>
    </source>
</evidence>
<keyword evidence="1" id="KW-0812">Transmembrane</keyword>
<dbReference type="Proteomes" id="UP000031408">
    <property type="component" value="Unassembled WGS sequence"/>
</dbReference>
<accession>A0A0C1KSS1</accession>
<feature type="transmembrane region" description="Helical" evidence="1">
    <location>
        <begin position="272"/>
        <end position="288"/>
    </location>
</feature>
<dbReference type="PANTHER" id="PTHR22911">
    <property type="entry name" value="ACYL-MALONYL CONDENSING ENZYME-RELATED"/>
    <property type="match status" value="1"/>
</dbReference>
<dbReference type="InterPro" id="IPR000620">
    <property type="entry name" value="EamA_dom"/>
</dbReference>
<dbReference type="SUPFAM" id="SSF103481">
    <property type="entry name" value="Multidrug resistance efflux transporter EmrE"/>
    <property type="match status" value="2"/>
</dbReference>
<evidence type="ECO:0000256" key="1">
    <source>
        <dbReference type="SAM" id="Phobius"/>
    </source>
</evidence>
<name>A0A0C1KSS1_9BACT</name>
<dbReference type="InterPro" id="IPR037185">
    <property type="entry name" value="EmrE-like"/>
</dbReference>
<feature type="transmembrane region" description="Helical" evidence="1">
    <location>
        <begin position="155"/>
        <end position="173"/>
    </location>
</feature>